<dbReference type="OrthoDB" id="185373at2759"/>
<evidence type="ECO:0000259" key="7">
    <source>
        <dbReference type="Pfam" id="PF23276"/>
    </source>
</evidence>
<feature type="compositionally biased region" description="Basic residues" evidence="6">
    <location>
        <begin position="1"/>
        <end position="13"/>
    </location>
</feature>
<dbReference type="EMBL" id="KN818238">
    <property type="protein sequence ID" value="KIL66015.1"/>
    <property type="molecule type" value="Genomic_DNA"/>
</dbReference>
<gene>
    <name evidence="8" type="ORF">M378DRAFT_75797</name>
</gene>
<reference evidence="8 9" key="1">
    <citation type="submission" date="2014-04" db="EMBL/GenBank/DDBJ databases">
        <title>Evolutionary Origins and Diversification of the Mycorrhizal Mutualists.</title>
        <authorList>
            <consortium name="DOE Joint Genome Institute"/>
            <consortium name="Mycorrhizal Genomics Consortium"/>
            <person name="Kohler A."/>
            <person name="Kuo A."/>
            <person name="Nagy L.G."/>
            <person name="Floudas D."/>
            <person name="Copeland A."/>
            <person name="Barry K.W."/>
            <person name="Cichocki N."/>
            <person name="Veneault-Fourrey C."/>
            <person name="LaButti K."/>
            <person name="Lindquist E.A."/>
            <person name="Lipzen A."/>
            <person name="Lundell T."/>
            <person name="Morin E."/>
            <person name="Murat C."/>
            <person name="Riley R."/>
            <person name="Ohm R."/>
            <person name="Sun H."/>
            <person name="Tunlid A."/>
            <person name="Henrissat B."/>
            <person name="Grigoriev I.V."/>
            <person name="Hibbett D.S."/>
            <person name="Martin F."/>
        </authorList>
    </citation>
    <scope>NUCLEOTIDE SEQUENCE [LARGE SCALE GENOMIC DNA]</scope>
    <source>
        <strain evidence="8 9">Koide BX008</strain>
    </source>
</reference>
<dbReference type="NCBIfam" id="TIGR00756">
    <property type="entry name" value="PPR"/>
    <property type="match status" value="1"/>
</dbReference>
<comment type="function">
    <text evidence="3">Regulates mitochondrial small subunit maturation by controlling 15S rRNA 5'-end processing. Localizes to the 5' precursor of the 15S rRNA in a position that is subsequently occupied by mS47 in the mature yeast mtSSU. Uses structure and sequence-specific RNA recognition, binding to a single-stranded region of the precursor and specifically recognizing bases -6 to -1. The exchange of Ccm1 for mS47 is coupled to the irreversible removal of precursor rRNA that is accompanied by conformational changes of the mitoribosomal proteins uS5m and mS26. These conformational changes signal completion of 5'-end rRNA processing through protection of the mature 5'-end of the 15S rRNA and stabilization of mS47. The removal of the 5' precursor together with the dissociation of Ccm1 may be catalyzed by the 5'-3' exoribonuclease Pet127. Involved in the specific removal of group I introns in mitochondrial encoded transcripts.</text>
</comment>
<evidence type="ECO:0000313" key="8">
    <source>
        <dbReference type="EMBL" id="KIL66015.1"/>
    </source>
</evidence>
<comment type="similarity">
    <text evidence="1">Belongs to the CCM1 family.</text>
</comment>
<dbReference type="Gene3D" id="1.25.40.10">
    <property type="entry name" value="Tetratricopeptide repeat domain"/>
    <property type="match status" value="4"/>
</dbReference>
<dbReference type="InParanoid" id="A0A0C2SRW0"/>
<evidence type="ECO:0000256" key="4">
    <source>
        <dbReference type="ARBA" id="ARBA00044511"/>
    </source>
</evidence>
<dbReference type="PANTHER" id="PTHR47447:SF17">
    <property type="entry name" value="OS12G0638900 PROTEIN"/>
    <property type="match status" value="1"/>
</dbReference>
<dbReference type="InterPro" id="IPR057027">
    <property type="entry name" value="TPR_mt"/>
</dbReference>
<feature type="domain" description="Pentatricopeptide repeat-containing protein-mitochondrial" evidence="7">
    <location>
        <begin position="265"/>
        <end position="397"/>
    </location>
</feature>
<evidence type="ECO:0000256" key="6">
    <source>
        <dbReference type="SAM" id="MobiDB-lite"/>
    </source>
</evidence>
<evidence type="ECO:0000256" key="3">
    <source>
        <dbReference type="ARBA" id="ARBA00044493"/>
    </source>
</evidence>
<dbReference type="InterPro" id="IPR002885">
    <property type="entry name" value="PPR_rpt"/>
</dbReference>
<dbReference type="PANTHER" id="PTHR47447">
    <property type="entry name" value="OS03G0856100 PROTEIN"/>
    <property type="match status" value="1"/>
</dbReference>
<feature type="repeat" description="PPR" evidence="5">
    <location>
        <begin position="405"/>
        <end position="439"/>
    </location>
</feature>
<dbReference type="AlphaFoldDB" id="A0A0C2SRW0"/>
<accession>A0A0C2SRW0</accession>
<evidence type="ECO:0000256" key="5">
    <source>
        <dbReference type="PROSITE-ProRule" id="PRU00708"/>
    </source>
</evidence>
<name>A0A0C2SRW0_AMAMK</name>
<dbReference type="Pfam" id="PF13812">
    <property type="entry name" value="PPR_3"/>
    <property type="match status" value="2"/>
</dbReference>
<protein>
    <recommendedName>
        <fullName evidence="7">Pentatricopeptide repeat-containing protein-mitochondrial domain-containing protein</fullName>
    </recommendedName>
</protein>
<feature type="region of interest" description="Disordered" evidence="6">
    <location>
        <begin position="1"/>
        <end position="52"/>
    </location>
</feature>
<feature type="compositionally biased region" description="Polar residues" evidence="6">
    <location>
        <begin position="14"/>
        <end position="35"/>
    </location>
</feature>
<dbReference type="Pfam" id="PF23276">
    <property type="entry name" value="TPR_24"/>
    <property type="match status" value="1"/>
</dbReference>
<dbReference type="HOGENOM" id="CLU_008514_2_0_1"/>
<dbReference type="STRING" id="946122.A0A0C2SRW0"/>
<sequence length="553" mass="61996">MRHASVGRTHSVRRATNSALERFSTPKTNNSSTQVWRFKSNPGEEQKNSVAARKGSRARLDILANASNSFPACLEAAAKTKLEGVRPDLPIYQALMISASTACAWLQAWAILDDMLLVGIKPDVTIFNHLIHAHRHRPSPLLWKALDKMDELGISPNGITYTFLISQFTADKNLELALRYFYDMKSRGLVAQMKAVQNIVLLAAELGHPRLAIDIAIWYESQSIKQLEPSTWLSCLASSAQEYFADGVLHCWKVVVEAFGVTPDEGTCVAVLHTAARHGLPDLATDALRMLKSADVEWREYHFASVLEAFCHASKIKDALLTIDIMRTHNIPANLRTTRPILDVIGKSTDALDETWNIIEEIQKENKRVDPAVLNVLIQASLNLGDLQRAMGTYKSFKEHDASPDIDTFNTLLEGCIATKHRQLGDLLLDDMKAAKVKPNEETFERMIYVCLTQETYEDAFFYLEEMKAAAYIPTVRVYARIVRKCLSAGDPRYKMAIQEMREVGYAIPQSWKEEIKEYVHESSHREHAGSKPARLDGAAQRFIETGGTVPSV</sequence>
<keyword evidence="9" id="KW-1185">Reference proteome</keyword>
<evidence type="ECO:0000256" key="1">
    <source>
        <dbReference type="ARBA" id="ARBA00006192"/>
    </source>
</evidence>
<organism evidence="8 9">
    <name type="scientific">Amanita muscaria (strain Koide BX008)</name>
    <dbReference type="NCBI Taxonomy" id="946122"/>
    <lineage>
        <taxon>Eukaryota</taxon>
        <taxon>Fungi</taxon>
        <taxon>Dikarya</taxon>
        <taxon>Basidiomycota</taxon>
        <taxon>Agaricomycotina</taxon>
        <taxon>Agaricomycetes</taxon>
        <taxon>Agaricomycetidae</taxon>
        <taxon>Agaricales</taxon>
        <taxon>Pluteineae</taxon>
        <taxon>Amanitaceae</taxon>
        <taxon>Amanita</taxon>
    </lineage>
</organism>
<dbReference type="PROSITE" id="PS51375">
    <property type="entry name" value="PPR"/>
    <property type="match status" value="2"/>
</dbReference>
<dbReference type="Proteomes" id="UP000054549">
    <property type="component" value="Unassembled WGS sequence"/>
</dbReference>
<proteinExistence type="inferred from homology"/>
<evidence type="ECO:0000313" key="9">
    <source>
        <dbReference type="Proteomes" id="UP000054549"/>
    </source>
</evidence>
<keyword evidence="2" id="KW-0677">Repeat</keyword>
<dbReference type="InterPro" id="IPR011990">
    <property type="entry name" value="TPR-like_helical_dom_sf"/>
</dbReference>
<evidence type="ECO:0000256" key="2">
    <source>
        <dbReference type="ARBA" id="ARBA00022737"/>
    </source>
</evidence>
<comment type="subunit">
    <text evidence="4">Binds to mitochondrial small subunit 15S rRNA.</text>
</comment>
<feature type="repeat" description="PPR" evidence="5">
    <location>
        <begin position="157"/>
        <end position="191"/>
    </location>
</feature>